<protein>
    <submittedName>
        <fullName evidence="5">ABC transporter substrate-binding protein</fullName>
    </submittedName>
</protein>
<keyword evidence="3" id="KW-0732">Signal</keyword>
<dbReference type="InterPro" id="IPR039424">
    <property type="entry name" value="SBP_5"/>
</dbReference>
<dbReference type="OrthoDB" id="9803988at2"/>
<comment type="caution">
    <text evidence="5">The sequence shown here is derived from an EMBL/GenBank/DDBJ whole genome shotgun (WGS) entry which is preliminary data.</text>
</comment>
<dbReference type="Gene3D" id="3.40.190.10">
    <property type="entry name" value="Periplasmic binding protein-like II"/>
    <property type="match status" value="1"/>
</dbReference>
<dbReference type="SUPFAM" id="SSF53850">
    <property type="entry name" value="Periplasmic binding protein-like II"/>
    <property type="match status" value="1"/>
</dbReference>
<dbReference type="GO" id="GO:0015833">
    <property type="term" value="P:peptide transport"/>
    <property type="evidence" value="ECO:0007669"/>
    <property type="project" value="TreeGrafter"/>
</dbReference>
<dbReference type="InterPro" id="IPR030678">
    <property type="entry name" value="Peptide/Ni-bd"/>
</dbReference>
<dbReference type="GO" id="GO:0030288">
    <property type="term" value="C:outer membrane-bounded periplasmic space"/>
    <property type="evidence" value="ECO:0007669"/>
    <property type="project" value="UniProtKB-ARBA"/>
</dbReference>
<comment type="similarity">
    <text evidence="2">Belongs to the bacterial solute-binding protein 5 family.</text>
</comment>
<dbReference type="InterPro" id="IPR000914">
    <property type="entry name" value="SBP_5_dom"/>
</dbReference>
<comment type="subcellular location">
    <subcellularLocation>
        <location evidence="1">Periplasm</location>
    </subcellularLocation>
</comment>
<evidence type="ECO:0000256" key="2">
    <source>
        <dbReference type="ARBA" id="ARBA00005695"/>
    </source>
</evidence>
<reference evidence="5 6" key="1">
    <citation type="submission" date="2019-02" db="EMBL/GenBank/DDBJ databases">
        <title>Siculibacillus lacustris gen. nov., sp. nov., a new rosette-forming bacterium isolated from a freshwater crater lake (Lake St. Ana, Romania).</title>
        <authorList>
            <person name="Felfoldi T."/>
            <person name="Marton Z."/>
            <person name="Szabo A."/>
            <person name="Mentes A."/>
            <person name="Boka K."/>
            <person name="Marialigeti K."/>
            <person name="Mathe I."/>
            <person name="Koncz M."/>
            <person name="Schumann P."/>
            <person name="Toth E."/>
        </authorList>
    </citation>
    <scope>NUCLEOTIDE SEQUENCE [LARGE SCALE GENOMIC DNA]</scope>
    <source>
        <strain evidence="5 6">SA-279</strain>
    </source>
</reference>
<dbReference type="Gene3D" id="3.10.105.10">
    <property type="entry name" value="Dipeptide-binding Protein, Domain 3"/>
    <property type="match status" value="1"/>
</dbReference>
<proteinExistence type="inferred from homology"/>
<evidence type="ECO:0000256" key="1">
    <source>
        <dbReference type="ARBA" id="ARBA00004418"/>
    </source>
</evidence>
<dbReference type="GO" id="GO:0043190">
    <property type="term" value="C:ATP-binding cassette (ABC) transporter complex"/>
    <property type="evidence" value="ECO:0007669"/>
    <property type="project" value="InterPro"/>
</dbReference>
<feature type="signal peptide" evidence="3">
    <location>
        <begin position="1"/>
        <end position="24"/>
    </location>
</feature>
<dbReference type="PIRSF" id="PIRSF002741">
    <property type="entry name" value="MppA"/>
    <property type="match status" value="1"/>
</dbReference>
<dbReference type="PANTHER" id="PTHR30290">
    <property type="entry name" value="PERIPLASMIC BINDING COMPONENT OF ABC TRANSPORTER"/>
    <property type="match status" value="1"/>
</dbReference>
<evidence type="ECO:0000259" key="4">
    <source>
        <dbReference type="Pfam" id="PF00496"/>
    </source>
</evidence>
<dbReference type="AlphaFoldDB" id="A0A4Q9VNU2"/>
<dbReference type="Gene3D" id="3.90.76.10">
    <property type="entry name" value="Dipeptide-binding Protein, Domain 1"/>
    <property type="match status" value="1"/>
</dbReference>
<evidence type="ECO:0000256" key="3">
    <source>
        <dbReference type="SAM" id="SignalP"/>
    </source>
</evidence>
<dbReference type="CDD" id="cd08495">
    <property type="entry name" value="PBP2_NikA_DppA_OppA_like_8"/>
    <property type="match status" value="1"/>
</dbReference>
<feature type="domain" description="Solute-binding protein family 5" evidence="4">
    <location>
        <begin position="76"/>
        <end position="443"/>
    </location>
</feature>
<dbReference type="RefSeq" id="WP_131309671.1">
    <property type="nucleotide sequence ID" value="NZ_SJFN01000015.1"/>
</dbReference>
<feature type="chain" id="PRO_5020229729" evidence="3">
    <location>
        <begin position="25"/>
        <end position="532"/>
    </location>
</feature>
<sequence length="532" mass="58351">MKLGIPTKLVLAAALMSAATAVQAQGILRIGMTATDIPLTHGSPDNGFEGFRFSGYTMYDALVNWDLSSADKPSVIKPGLALGWTADPADPTKWTFKLRGDAKFHDGSAFNADAVVWNFDKLLNKDAPQFDARQASLVGFRIASVASYKAVDAETVEIKTKAPDSFLPYQLSFILLASPAQFEKVGRDWSKFAAQPSGTGPFKLDKLVPHERAVLIPNKDYWDKTRVAKLDRLELIPMPEANTRTAALLSGQVDFIEAPPPDTIPRLKSSGMTITANPYPHIWSYHLSRLPDSPWNDIRVRKAANLAVDREGIKELLGGYAVPASGHLLPSSPWTGKSSFVVKYDLEAAKKLMAEAGYGPTKRIKTKILISASGSGQMQPLPMNEFIQENLKEIGIDIEFDVVDFTTLTNRWRAGAKADQNVGITGLNYSYAIVDPFNALVRYVKSDLHAPNGVNWGFYSSPEMDALVAKAQNTFDPAGQNEILGQIHAKMVDEALFLWVVHDVAPRAMTAKVKGFVQPQNWFLDLTTVSVQ</sequence>
<dbReference type="GO" id="GO:1904680">
    <property type="term" value="F:peptide transmembrane transporter activity"/>
    <property type="evidence" value="ECO:0007669"/>
    <property type="project" value="TreeGrafter"/>
</dbReference>
<name>A0A4Q9VNU2_9HYPH</name>
<dbReference type="EMBL" id="SJFN01000015">
    <property type="protein sequence ID" value="TBW37348.1"/>
    <property type="molecule type" value="Genomic_DNA"/>
</dbReference>
<dbReference type="PANTHER" id="PTHR30290:SF83">
    <property type="entry name" value="ABC TRANSPORTER SUBSTRATE-BINDING PROTEIN"/>
    <property type="match status" value="1"/>
</dbReference>
<evidence type="ECO:0000313" key="5">
    <source>
        <dbReference type="EMBL" id="TBW37348.1"/>
    </source>
</evidence>
<evidence type="ECO:0000313" key="6">
    <source>
        <dbReference type="Proteomes" id="UP000292781"/>
    </source>
</evidence>
<dbReference type="Pfam" id="PF00496">
    <property type="entry name" value="SBP_bac_5"/>
    <property type="match status" value="1"/>
</dbReference>
<accession>A0A4Q9VNU2</accession>
<organism evidence="5 6">
    <name type="scientific">Siculibacillus lacustris</name>
    <dbReference type="NCBI Taxonomy" id="1549641"/>
    <lineage>
        <taxon>Bacteria</taxon>
        <taxon>Pseudomonadati</taxon>
        <taxon>Pseudomonadota</taxon>
        <taxon>Alphaproteobacteria</taxon>
        <taxon>Hyphomicrobiales</taxon>
        <taxon>Ancalomicrobiaceae</taxon>
        <taxon>Siculibacillus</taxon>
    </lineage>
</organism>
<gene>
    <name evidence="5" type="ORF">EYW49_11320</name>
</gene>
<keyword evidence="6" id="KW-1185">Reference proteome</keyword>
<dbReference type="Proteomes" id="UP000292781">
    <property type="component" value="Unassembled WGS sequence"/>
</dbReference>